<reference evidence="3" key="1">
    <citation type="submission" date="2020-10" db="EMBL/GenBank/DDBJ databases">
        <authorList>
            <person name="Gilroy R."/>
        </authorList>
    </citation>
    <scope>NUCLEOTIDE SEQUENCE</scope>
    <source>
        <strain evidence="3">CHK183-6373</strain>
    </source>
</reference>
<evidence type="ECO:0000256" key="2">
    <source>
        <dbReference type="SAM" id="SignalP"/>
    </source>
</evidence>
<evidence type="ECO:0000313" key="3">
    <source>
        <dbReference type="EMBL" id="HIV26449.1"/>
    </source>
</evidence>
<name>A0A9D1P692_9FIRM</name>
<dbReference type="PANTHER" id="PTHR43649">
    <property type="entry name" value="ARABINOSE-BINDING PROTEIN-RELATED"/>
    <property type="match status" value="1"/>
</dbReference>
<keyword evidence="1 2" id="KW-0732">Signal</keyword>
<gene>
    <name evidence="3" type="ORF">IAA64_00645</name>
</gene>
<reference evidence="3" key="2">
    <citation type="journal article" date="2021" name="PeerJ">
        <title>Extensive microbial diversity within the chicken gut microbiome revealed by metagenomics and culture.</title>
        <authorList>
            <person name="Gilroy R."/>
            <person name="Ravi A."/>
            <person name="Getino M."/>
            <person name="Pursley I."/>
            <person name="Horton D.L."/>
            <person name="Alikhan N.F."/>
            <person name="Baker D."/>
            <person name="Gharbi K."/>
            <person name="Hall N."/>
            <person name="Watson M."/>
            <person name="Adriaenssens E.M."/>
            <person name="Foster-Nyarko E."/>
            <person name="Jarju S."/>
            <person name="Secka A."/>
            <person name="Antonio M."/>
            <person name="Oren A."/>
            <person name="Chaudhuri R.R."/>
            <person name="La Ragione R."/>
            <person name="Hildebrand F."/>
            <person name="Pallen M.J."/>
        </authorList>
    </citation>
    <scope>NUCLEOTIDE SEQUENCE</scope>
    <source>
        <strain evidence="3">CHK183-6373</strain>
    </source>
</reference>
<accession>A0A9D1P692</accession>
<proteinExistence type="predicted"/>
<protein>
    <submittedName>
        <fullName evidence="3">Extracellular solute-binding protein</fullName>
    </submittedName>
</protein>
<sequence>MKQKLTLLLALLLVLSLTGLASLAESEGGLSEPGVLPIWTGDEPYVLTVLIAENAYVSDYDDNVYTKWIEESCNVDLQFVYLPEADAGEKLNIMVNTGEELPDIVVHGLDVATAYSYGEAGAFIDLSEYYERGLAVNVSKAVEEFPDWNLLSNITNYDGSIYAVPKIQASPSNETKYKLWINQTYLDNLGLDMPTTTDEFYEMLVAFRDQDANGNGDPNDELPLLGSSSWGGSPVKFLTNAFVHEGDNDMWMLQDGHVTASYIQDAWFDACDYMKKLCDEGLLLPESFTYGRPDITAVAANENNLVGCLFDSSLGFFGNEGTPEYEARLRYVCCDPLIGPDGVQTVAYAQSTTNCQWFVTSSCEQPELAFRVGDFQFSEEAFLLGRYGVEGENWMYTEDYLKDHDVEVTANYAALGFEPVYLVATTDDGAITEIFGTVQNVNWYDKMPYFSGNVENEIGYISRLEDGTVIDGSVYHTIRQTEGTAVYQKYKPGPDVYCPSLNFTTEELEEIGEIRNTLKTFVNEQRTLYITGMDSMLSDREAFLNELNAIGLERVLEVADEAYQRQYVNN</sequence>
<dbReference type="SUPFAM" id="SSF53850">
    <property type="entry name" value="Periplasmic binding protein-like II"/>
    <property type="match status" value="1"/>
</dbReference>
<dbReference type="InterPro" id="IPR050490">
    <property type="entry name" value="Bact_solute-bd_prot1"/>
</dbReference>
<dbReference type="AlphaFoldDB" id="A0A9D1P692"/>
<feature type="signal peptide" evidence="2">
    <location>
        <begin position="1"/>
        <end position="23"/>
    </location>
</feature>
<feature type="chain" id="PRO_5038469266" evidence="2">
    <location>
        <begin position="24"/>
        <end position="570"/>
    </location>
</feature>
<evidence type="ECO:0000256" key="1">
    <source>
        <dbReference type="ARBA" id="ARBA00022729"/>
    </source>
</evidence>
<dbReference type="Proteomes" id="UP000886884">
    <property type="component" value="Unassembled WGS sequence"/>
</dbReference>
<organism evidence="3 4">
    <name type="scientific">Candidatus Ornithocaccomicrobium faecavium</name>
    <dbReference type="NCBI Taxonomy" id="2840890"/>
    <lineage>
        <taxon>Bacteria</taxon>
        <taxon>Bacillati</taxon>
        <taxon>Bacillota</taxon>
        <taxon>Clostridia</taxon>
        <taxon>Candidatus Ornithocaccomicrobium</taxon>
    </lineage>
</organism>
<comment type="caution">
    <text evidence="3">The sequence shown here is derived from an EMBL/GenBank/DDBJ whole genome shotgun (WGS) entry which is preliminary data.</text>
</comment>
<dbReference type="Gene3D" id="3.40.190.10">
    <property type="entry name" value="Periplasmic binding protein-like II"/>
    <property type="match status" value="2"/>
</dbReference>
<dbReference type="EMBL" id="DVOT01000014">
    <property type="protein sequence ID" value="HIV26449.1"/>
    <property type="molecule type" value="Genomic_DNA"/>
</dbReference>
<dbReference type="PANTHER" id="PTHR43649:SF33">
    <property type="entry name" value="POLYGALACTURONAN_RHAMNOGALACTURONAN-BINDING PROTEIN YTCQ"/>
    <property type="match status" value="1"/>
</dbReference>
<evidence type="ECO:0000313" key="4">
    <source>
        <dbReference type="Proteomes" id="UP000886884"/>
    </source>
</evidence>